<reference evidence="2" key="2">
    <citation type="journal article" date="2019" name="Genome Biol. Evol.">
        <title>Day and night: Metabolic profiles and evolutionary relationships of six axenic non-marine cyanobacteria.</title>
        <authorList>
            <person name="Will S.E."/>
            <person name="Henke P."/>
            <person name="Boedeker C."/>
            <person name="Huang S."/>
            <person name="Brinkmann H."/>
            <person name="Rohde M."/>
            <person name="Jarek M."/>
            <person name="Friedl T."/>
            <person name="Seufert S."/>
            <person name="Schumacher M."/>
            <person name="Overmann J."/>
            <person name="Neumann-Schaal M."/>
            <person name="Petersen J."/>
        </authorList>
    </citation>
    <scope>NUCLEOTIDE SEQUENCE [LARGE SCALE GENOMIC DNA]</scope>
    <source>
        <strain evidence="2">PCC 7102</strain>
    </source>
</reference>
<dbReference type="CDD" id="cd15482">
    <property type="entry name" value="Sialidase_non-viral"/>
    <property type="match status" value="2"/>
</dbReference>
<proteinExistence type="predicted"/>
<gene>
    <name evidence="2" type="ORF">DSM106972_045400</name>
</gene>
<dbReference type="InterPro" id="IPR052025">
    <property type="entry name" value="Xyloglucanase_GH74"/>
</dbReference>
<comment type="caution">
    <text evidence="2">The sequence shown here is derived from an EMBL/GenBank/DDBJ whole genome shotgun (WGS) entry which is preliminary data.</text>
</comment>
<feature type="signal peptide" evidence="1">
    <location>
        <begin position="1"/>
        <end position="24"/>
    </location>
</feature>
<protein>
    <submittedName>
        <fullName evidence="2">Carbohydrate-binding protein</fullName>
    </submittedName>
</protein>
<keyword evidence="1" id="KW-0732">Signal</keyword>
<dbReference type="PANTHER" id="PTHR43739:SF5">
    <property type="entry name" value="EXO-ALPHA-SIALIDASE"/>
    <property type="match status" value="1"/>
</dbReference>
<dbReference type="RefSeq" id="WP_127082929.1">
    <property type="nucleotide sequence ID" value="NZ_RSCL01000011.1"/>
</dbReference>
<organism evidence="2 3">
    <name type="scientific">Dulcicalothrix desertica PCC 7102</name>
    <dbReference type="NCBI Taxonomy" id="232991"/>
    <lineage>
        <taxon>Bacteria</taxon>
        <taxon>Bacillati</taxon>
        <taxon>Cyanobacteriota</taxon>
        <taxon>Cyanophyceae</taxon>
        <taxon>Nostocales</taxon>
        <taxon>Calotrichaceae</taxon>
        <taxon>Dulcicalothrix</taxon>
    </lineage>
</organism>
<name>A0A3S1B3U4_9CYAN</name>
<dbReference type="Pfam" id="PF02012">
    <property type="entry name" value="BNR"/>
    <property type="match status" value="1"/>
</dbReference>
<dbReference type="AlphaFoldDB" id="A0A3S1B3U4"/>
<feature type="chain" id="PRO_5030082939" evidence="1">
    <location>
        <begin position="25"/>
        <end position="844"/>
    </location>
</feature>
<accession>A0A3S1B3U4</accession>
<reference evidence="2" key="1">
    <citation type="submission" date="2018-12" db="EMBL/GenBank/DDBJ databases">
        <authorList>
            <person name="Will S."/>
            <person name="Neumann-Schaal M."/>
            <person name="Henke P."/>
        </authorList>
    </citation>
    <scope>NUCLEOTIDE SEQUENCE</scope>
    <source>
        <strain evidence="2">PCC 7102</strain>
    </source>
</reference>
<dbReference type="InterPro" id="IPR015943">
    <property type="entry name" value="WD40/YVTN_repeat-like_dom_sf"/>
</dbReference>
<evidence type="ECO:0000313" key="3">
    <source>
        <dbReference type="Proteomes" id="UP000271624"/>
    </source>
</evidence>
<evidence type="ECO:0000256" key="1">
    <source>
        <dbReference type="SAM" id="SignalP"/>
    </source>
</evidence>
<keyword evidence="3" id="KW-1185">Reference proteome</keyword>
<evidence type="ECO:0000313" key="2">
    <source>
        <dbReference type="EMBL" id="RUT04312.1"/>
    </source>
</evidence>
<sequence>MKRRLTSFLLRLTASVLVLLNLHACTQAPIVENVQNATVQAPVLVRAKAPPAIRQANNLFTWRNVNIQGMGYVTGLVISPSSPYDVYVRTDVGGAYRFDRKNKTWFPLMDMFDTNFAGGGIGVESITVDGLTNRVYAAVNGNNSTFTEKDKLKYKYSGEILVSNNRGNTWQPTGLGKHDVFVGPNNAYRSDTGERIAVDPNKPELIYFASRRNGLWRKDGNAEWKKVTGLPEASSLPEYQKDGKDNKDIPGFTFVVFDKAKNIYVGVHGSGVWRSSDGGNSWQNISNEGAKNPVRAVVGNDGTLYVAFGTWGGNGQNTSGSIRKYSNGNWTSITPDGEGRVYSAITVHPNQPNTIMAVADKFVYMSTNGGQTWDKQTMYMGAYDANNPSYKINPTAPGYYQFYASTGAASITFDPSNAKKVWWTNGWGVASSDDVTVKTPVYQWLMNNLEELDLNMVRVPPKPKAQGGADLLSATQDKIGFRHVSRYEVPTKAISPQNIAINPSYKWANPDWKVYPVPFPHVAGATGMDFSYNNPDHAAFVGFHQWQGFWGIHGVTSDNGRTWRAFESIPTEELWKSDKSGKEKVYAIGGQIAMSPTNPKNMVWAPAWGTWTHYTNDGGKTWRLARNLDYNPPPQPFDEKNNDHLHYQALPKSWSNSISPWLSSYILAADRKDPQGKTFYYYDVSGFYYSNDGGASWSKSKANNLPGWLIRPAIISNPTKQGDVWMSFARNPEDVNGNSLYRSTDGGKSFSKVTSVKTCEFVTFGKGKSNKVPYIYIFGRVGNASLDAIYKSEDMGKSWSRISDPDVLQFPGITYIEGDMRTPNLVYVALTGRGIMVGESWQRM</sequence>
<dbReference type="InterPro" id="IPR002860">
    <property type="entry name" value="BNR_rpt"/>
</dbReference>
<dbReference type="EMBL" id="RSCL01000011">
    <property type="protein sequence ID" value="RUT04312.1"/>
    <property type="molecule type" value="Genomic_DNA"/>
</dbReference>
<dbReference type="GO" id="GO:0010411">
    <property type="term" value="P:xyloglucan metabolic process"/>
    <property type="evidence" value="ECO:0007669"/>
    <property type="project" value="TreeGrafter"/>
</dbReference>
<dbReference type="Proteomes" id="UP000271624">
    <property type="component" value="Unassembled WGS sequence"/>
</dbReference>
<dbReference type="Gene3D" id="2.130.10.10">
    <property type="entry name" value="YVTN repeat-like/Quinoprotein amine dehydrogenase"/>
    <property type="match status" value="2"/>
</dbReference>
<dbReference type="PANTHER" id="PTHR43739">
    <property type="entry name" value="XYLOGLUCANASE (EUROFUNG)"/>
    <property type="match status" value="1"/>
</dbReference>
<dbReference type="OrthoDB" id="9757947at2"/>
<dbReference type="SUPFAM" id="SSF110296">
    <property type="entry name" value="Oligoxyloglucan reducing end-specific cellobiohydrolase"/>
    <property type="match status" value="2"/>
</dbReference>